<name>A0A9W6UAP2_9STRA</name>
<dbReference type="AlphaFoldDB" id="A0A9W6UAP2"/>
<accession>A0A9W6UAP2</accession>
<dbReference type="OrthoDB" id="127215at2759"/>
<dbReference type="Proteomes" id="UP001165121">
    <property type="component" value="Unassembled WGS sequence"/>
</dbReference>
<evidence type="ECO:0000313" key="2">
    <source>
        <dbReference type="Proteomes" id="UP001165121"/>
    </source>
</evidence>
<keyword evidence="2" id="KW-1185">Reference proteome</keyword>
<protein>
    <submittedName>
        <fullName evidence="1">Unnamed protein product</fullName>
    </submittedName>
</protein>
<reference evidence="1" key="1">
    <citation type="submission" date="2023-04" db="EMBL/GenBank/DDBJ databases">
        <title>Phytophthora fragariaefolia NBRC 109709.</title>
        <authorList>
            <person name="Ichikawa N."/>
            <person name="Sato H."/>
            <person name="Tonouchi N."/>
        </authorList>
    </citation>
    <scope>NUCLEOTIDE SEQUENCE</scope>
    <source>
        <strain evidence="1">NBRC 109709</strain>
    </source>
</reference>
<dbReference type="EMBL" id="BSXT01000522">
    <property type="protein sequence ID" value="GMF29271.1"/>
    <property type="molecule type" value="Genomic_DNA"/>
</dbReference>
<organism evidence="1 2">
    <name type="scientific">Phytophthora fragariaefolia</name>
    <dbReference type="NCBI Taxonomy" id="1490495"/>
    <lineage>
        <taxon>Eukaryota</taxon>
        <taxon>Sar</taxon>
        <taxon>Stramenopiles</taxon>
        <taxon>Oomycota</taxon>
        <taxon>Peronosporomycetes</taxon>
        <taxon>Peronosporales</taxon>
        <taxon>Peronosporaceae</taxon>
        <taxon>Phytophthora</taxon>
    </lineage>
</organism>
<gene>
    <name evidence="1" type="ORF">Pfra01_000623700</name>
</gene>
<evidence type="ECO:0000313" key="1">
    <source>
        <dbReference type="EMBL" id="GMF29271.1"/>
    </source>
</evidence>
<sequence>METMTSDKFAHFKYNFLAIEYSLYAQRFGGNMARQSIPAHIIVGTEVAAAQRIEVASLKNDLSRVSLDMRRRLIEITFIGRTTATIWTGWRMPLASRMITLTGYERQREEALTSNALIRMDYYKFTVTARSGAWTSTAIHRLLTTHFGMGIQKQTLTSSETFGVNEFVDQI</sequence>
<comment type="caution">
    <text evidence="1">The sequence shown here is derived from an EMBL/GenBank/DDBJ whole genome shotgun (WGS) entry which is preliminary data.</text>
</comment>
<proteinExistence type="predicted"/>